<dbReference type="PANTHER" id="PTHR46796:SF12">
    <property type="entry name" value="HTH-TYPE DNA-BINDING TRANSCRIPTIONAL ACTIVATOR EUTR"/>
    <property type="match status" value="1"/>
</dbReference>
<dbReference type="AlphaFoldDB" id="A0A7I9WSE0"/>
<sequence>MDLPDGGSGGLSYSHGRTGVGLFAVETINAPGAVQIYAERLRPAVVYLPRHGHVQCRKVNDTHGAGPGQLMLAQSTDDAIHIRTTDATLDTVVLDQSLLVDAAAAGGDMIRFTSHLAVNAAAAALFSKTARFVSTSVLDDPERATPLVIGAAGRLLASAALAAFANTVSCDDALEPRDAAPITLRRAIDFIEANAHNDIGIVDIAESIYLTPRSVQYIFRRHLDTTPTDFLRNVRLARAREDLRAADRSITTVAAVAARWGFAHTGRFAVQYRHTFGESPHETLRTEN</sequence>
<reference evidence="5 6" key="1">
    <citation type="journal article" date="2019" name="Emerg. Microbes Infect.">
        <title>Comprehensive subspecies identification of 175 nontuberculous mycobacteria species based on 7547 genomic profiles.</title>
        <authorList>
            <person name="Matsumoto Y."/>
            <person name="Kinjo T."/>
            <person name="Motooka D."/>
            <person name="Nabeya D."/>
            <person name="Jung N."/>
            <person name="Uechi K."/>
            <person name="Horii T."/>
            <person name="Iida T."/>
            <person name="Fujita J."/>
            <person name="Nakamura S."/>
        </authorList>
    </citation>
    <scope>NUCLEOTIDE SEQUENCE [LARGE SCALE GENOMIC DNA]</scope>
    <source>
        <strain evidence="5 6">JCM 13392</strain>
    </source>
</reference>
<dbReference type="Pfam" id="PF12833">
    <property type="entry name" value="HTH_18"/>
    <property type="match status" value="1"/>
</dbReference>
<dbReference type="InterPro" id="IPR018062">
    <property type="entry name" value="HTH_AraC-typ_CS"/>
</dbReference>
<dbReference type="InterPro" id="IPR018060">
    <property type="entry name" value="HTH_AraC"/>
</dbReference>
<dbReference type="GO" id="GO:0043565">
    <property type="term" value="F:sequence-specific DNA binding"/>
    <property type="evidence" value="ECO:0007669"/>
    <property type="project" value="InterPro"/>
</dbReference>
<keyword evidence="2" id="KW-0238">DNA-binding</keyword>
<feature type="domain" description="HTH araC/xylS-type" evidence="4">
    <location>
        <begin position="185"/>
        <end position="286"/>
    </location>
</feature>
<evidence type="ECO:0000256" key="1">
    <source>
        <dbReference type="ARBA" id="ARBA00023015"/>
    </source>
</evidence>
<name>A0A7I9WSE0_9MYCO</name>
<evidence type="ECO:0000313" key="5">
    <source>
        <dbReference type="EMBL" id="GFG60216.1"/>
    </source>
</evidence>
<dbReference type="PANTHER" id="PTHR46796">
    <property type="entry name" value="HTH-TYPE TRANSCRIPTIONAL ACTIVATOR RHAS-RELATED"/>
    <property type="match status" value="1"/>
</dbReference>
<dbReference type="InterPro" id="IPR009057">
    <property type="entry name" value="Homeodomain-like_sf"/>
</dbReference>
<comment type="caution">
    <text evidence="5">The sequence shown here is derived from an EMBL/GenBank/DDBJ whole genome shotgun (WGS) entry which is preliminary data.</text>
</comment>
<evidence type="ECO:0000313" key="6">
    <source>
        <dbReference type="Proteomes" id="UP000465241"/>
    </source>
</evidence>
<dbReference type="EMBL" id="BLKT01000003">
    <property type="protein sequence ID" value="GFG60216.1"/>
    <property type="molecule type" value="Genomic_DNA"/>
</dbReference>
<protein>
    <recommendedName>
        <fullName evidence="4">HTH araC/xylS-type domain-containing protein</fullName>
    </recommendedName>
</protein>
<dbReference type="InterPro" id="IPR050204">
    <property type="entry name" value="AraC_XylS_family_regulators"/>
</dbReference>
<keyword evidence="1" id="KW-0805">Transcription regulation</keyword>
<dbReference type="RefSeq" id="WP_193490447.1">
    <property type="nucleotide sequence ID" value="NZ_BAAAMC010000034.1"/>
</dbReference>
<evidence type="ECO:0000256" key="2">
    <source>
        <dbReference type="ARBA" id="ARBA00023125"/>
    </source>
</evidence>
<dbReference type="PROSITE" id="PS00041">
    <property type="entry name" value="HTH_ARAC_FAMILY_1"/>
    <property type="match status" value="1"/>
</dbReference>
<dbReference type="SUPFAM" id="SSF46689">
    <property type="entry name" value="Homeodomain-like"/>
    <property type="match status" value="1"/>
</dbReference>
<keyword evidence="6" id="KW-1185">Reference proteome</keyword>
<dbReference type="GO" id="GO:0003700">
    <property type="term" value="F:DNA-binding transcription factor activity"/>
    <property type="evidence" value="ECO:0007669"/>
    <property type="project" value="InterPro"/>
</dbReference>
<accession>A0A7I9WSE0</accession>
<gene>
    <name evidence="5" type="ORF">MMUR_43520</name>
</gene>
<dbReference type="SMART" id="SM00342">
    <property type="entry name" value="HTH_ARAC"/>
    <property type="match status" value="1"/>
</dbReference>
<keyword evidence="3" id="KW-0804">Transcription</keyword>
<proteinExistence type="predicted"/>
<evidence type="ECO:0000256" key="3">
    <source>
        <dbReference type="ARBA" id="ARBA00023163"/>
    </source>
</evidence>
<organism evidence="5 6">
    <name type="scientific">Mycolicibacterium murale</name>
    <dbReference type="NCBI Taxonomy" id="182220"/>
    <lineage>
        <taxon>Bacteria</taxon>
        <taxon>Bacillati</taxon>
        <taxon>Actinomycetota</taxon>
        <taxon>Actinomycetes</taxon>
        <taxon>Mycobacteriales</taxon>
        <taxon>Mycobacteriaceae</taxon>
        <taxon>Mycolicibacterium</taxon>
    </lineage>
</organism>
<dbReference type="PROSITE" id="PS01124">
    <property type="entry name" value="HTH_ARAC_FAMILY_2"/>
    <property type="match status" value="1"/>
</dbReference>
<dbReference type="Gene3D" id="1.10.10.60">
    <property type="entry name" value="Homeodomain-like"/>
    <property type="match status" value="1"/>
</dbReference>
<dbReference type="Proteomes" id="UP000465241">
    <property type="component" value="Unassembled WGS sequence"/>
</dbReference>
<evidence type="ECO:0000259" key="4">
    <source>
        <dbReference type="PROSITE" id="PS01124"/>
    </source>
</evidence>